<feature type="compositionally biased region" description="Acidic residues" evidence="6">
    <location>
        <begin position="146"/>
        <end position="157"/>
    </location>
</feature>
<dbReference type="PANTHER" id="PTHR45973:SF9">
    <property type="entry name" value="LEUCINE-RICH REPEAT-CONTAINING PROTEIN 46"/>
    <property type="match status" value="1"/>
</dbReference>
<feature type="non-terminal residue" evidence="7">
    <location>
        <position position="207"/>
    </location>
</feature>
<keyword evidence="2" id="KW-0433">Leucine-rich repeat</keyword>
<evidence type="ECO:0000256" key="3">
    <source>
        <dbReference type="ARBA" id="ARBA00022737"/>
    </source>
</evidence>
<keyword evidence="3" id="KW-0677">Repeat</keyword>
<evidence type="ECO:0000256" key="4">
    <source>
        <dbReference type="ARBA" id="ARBA00023069"/>
    </source>
</evidence>
<evidence type="ECO:0000313" key="7">
    <source>
        <dbReference type="EMBL" id="NWI92080.1"/>
    </source>
</evidence>
<dbReference type="InterPro" id="IPR050576">
    <property type="entry name" value="Cilia_flagella_integrity"/>
</dbReference>
<sequence length="207" mass="23749">TEPLPPSTIRLDRENISCIGKLRTLAGIHSLYLQQNIIERIENLDCFPNLRFLCLAGNLIQKVENLRPLAQLSALDLSHNQIQVLDTEELPRSLRLLDLRGNECTQQLGYRELVVTALPHLRQLDAQPVPGGVGKEEEAGGSPCSQEEEEEEEEEEPSSPFTVDRDFLVDLQRQLTRRLQRRRSETLQELWARLGELRERRELLLSP</sequence>
<dbReference type="SMART" id="SM00365">
    <property type="entry name" value="LRR_SD22"/>
    <property type="match status" value="3"/>
</dbReference>
<dbReference type="PROSITE" id="PS51450">
    <property type="entry name" value="LRR"/>
    <property type="match status" value="2"/>
</dbReference>
<dbReference type="EMBL" id="WEKX01016074">
    <property type="protein sequence ID" value="NWI92080.1"/>
    <property type="molecule type" value="Genomic_DNA"/>
</dbReference>
<dbReference type="PANTHER" id="PTHR45973">
    <property type="entry name" value="PROTEIN PHOSPHATASE 1 REGULATORY SUBUNIT SDS22-RELATED"/>
    <property type="match status" value="1"/>
</dbReference>
<evidence type="ECO:0000313" key="8">
    <source>
        <dbReference type="Proteomes" id="UP000633448"/>
    </source>
</evidence>
<keyword evidence="8" id="KW-1185">Reference proteome</keyword>
<evidence type="ECO:0000256" key="5">
    <source>
        <dbReference type="ARBA" id="ARBA00023273"/>
    </source>
</evidence>
<feature type="non-terminal residue" evidence="7">
    <location>
        <position position="1"/>
    </location>
</feature>
<keyword evidence="5" id="KW-0966">Cell projection</keyword>
<evidence type="ECO:0000256" key="6">
    <source>
        <dbReference type="SAM" id="MobiDB-lite"/>
    </source>
</evidence>
<evidence type="ECO:0000256" key="1">
    <source>
        <dbReference type="ARBA" id="ARBA00004138"/>
    </source>
</evidence>
<comment type="subcellular location">
    <subcellularLocation>
        <location evidence="1">Cell projection</location>
        <location evidence="1">Cilium</location>
    </subcellularLocation>
</comment>
<keyword evidence="4" id="KW-0969">Cilium</keyword>
<reference evidence="7" key="1">
    <citation type="submission" date="2019-10" db="EMBL/GenBank/DDBJ databases">
        <title>Bird 10,000 Genomes (B10K) Project - Family phase.</title>
        <authorList>
            <person name="Zhang G."/>
        </authorList>
    </citation>
    <scope>NUCLEOTIDE SEQUENCE</scope>
    <source>
        <strain evidence="7">B10K-DU-002-53</strain>
        <tissue evidence="7">Muscle</tissue>
    </source>
</reference>
<dbReference type="Proteomes" id="UP000633448">
    <property type="component" value="Unassembled WGS sequence"/>
</dbReference>
<gene>
    <name evidence="7" type="primary">Lrrc46</name>
    <name evidence="7" type="ORF">PITSOR_R04065</name>
</gene>
<protein>
    <submittedName>
        <fullName evidence="7">LRC46 protein</fullName>
    </submittedName>
</protein>
<feature type="region of interest" description="Disordered" evidence="6">
    <location>
        <begin position="126"/>
        <end position="165"/>
    </location>
</feature>
<proteinExistence type="predicted"/>
<dbReference type="InterPro" id="IPR001611">
    <property type="entry name" value="Leu-rich_rpt"/>
</dbReference>
<comment type="caution">
    <text evidence="7">The sequence shown here is derived from an EMBL/GenBank/DDBJ whole genome shotgun (WGS) entry which is preliminary data.</text>
</comment>
<organism evidence="7 8">
    <name type="scientific">Pitta sordida</name>
    <name type="common">Hooded pitta</name>
    <dbReference type="NCBI Taxonomy" id="9163"/>
    <lineage>
        <taxon>Eukaryota</taxon>
        <taxon>Metazoa</taxon>
        <taxon>Chordata</taxon>
        <taxon>Craniata</taxon>
        <taxon>Vertebrata</taxon>
        <taxon>Euteleostomi</taxon>
        <taxon>Archelosauria</taxon>
        <taxon>Archosauria</taxon>
        <taxon>Dinosauria</taxon>
        <taxon>Saurischia</taxon>
        <taxon>Theropoda</taxon>
        <taxon>Coelurosauria</taxon>
        <taxon>Aves</taxon>
        <taxon>Neognathae</taxon>
        <taxon>Neoaves</taxon>
        <taxon>Telluraves</taxon>
        <taxon>Australaves</taxon>
        <taxon>Passeriformes</taxon>
        <taxon>Pittidae</taxon>
        <taxon>Pitta</taxon>
    </lineage>
</organism>
<accession>A0A851FGP4</accession>
<dbReference type="OrthoDB" id="7451790at2759"/>
<dbReference type="InterPro" id="IPR032675">
    <property type="entry name" value="LRR_dom_sf"/>
</dbReference>
<evidence type="ECO:0000256" key="2">
    <source>
        <dbReference type="ARBA" id="ARBA00022614"/>
    </source>
</evidence>
<name>A0A851FGP4_PITSO</name>
<dbReference type="AlphaFoldDB" id="A0A851FGP4"/>
<dbReference type="Gene3D" id="3.80.10.10">
    <property type="entry name" value="Ribonuclease Inhibitor"/>
    <property type="match status" value="1"/>
</dbReference>
<dbReference type="SUPFAM" id="SSF52058">
    <property type="entry name" value="L domain-like"/>
    <property type="match status" value="1"/>
</dbReference>